<dbReference type="PANTHER" id="PTHR34856">
    <property type="entry name" value="PROTEIN NRFD"/>
    <property type="match status" value="1"/>
</dbReference>
<name>A0A1B4V4Q1_9GAMM</name>
<feature type="transmembrane region" description="Helical" evidence="8">
    <location>
        <begin position="363"/>
        <end position="381"/>
    </location>
</feature>
<feature type="transmembrane region" description="Helical" evidence="8">
    <location>
        <begin position="129"/>
        <end position="151"/>
    </location>
</feature>
<proteinExistence type="inferred from homology"/>
<dbReference type="KEGG" id="sva:SVA_1965"/>
<accession>A0A1B4V4Q1</accession>
<evidence type="ECO:0000256" key="8">
    <source>
        <dbReference type="SAM" id="Phobius"/>
    </source>
</evidence>
<feature type="transmembrane region" description="Helical" evidence="8">
    <location>
        <begin position="16"/>
        <end position="37"/>
    </location>
</feature>
<dbReference type="OrthoDB" id="9765987at2"/>
<gene>
    <name evidence="9" type="ORF">SVA_1965</name>
</gene>
<dbReference type="InterPro" id="IPR005614">
    <property type="entry name" value="NrfD-like"/>
</dbReference>
<feature type="transmembrane region" description="Helical" evidence="8">
    <location>
        <begin position="163"/>
        <end position="187"/>
    </location>
</feature>
<feature type="transmembrane region" description="Helical" evidence="8">
    <location>
        <begin position="238"/>
        <end position="260"/>
    </location>
</feature>
<feature type="compositionally biased region" description="Basic and acidic residues" evidence="7">
    <location>
        <begin position="405"/>
        <end position="414"/>
    </location>
</feature>
<keyword evidence="5 8" id="KW-1133">Transmembrane helix</keyword>
<comment type="similarity">
    <text evidence="2">Belongs to the NrfD family.</text>
</comment>
<evidence type="ECO:0000313" key="10">
    <source>
        <dbReference type="Proteomes" id="UP000218899"/>
    </source>
</evidence>
<evidence type="ECO:0000256" key="4">
    <source>
        <dbReference type="ARBA" id="ARBA00022692"/>
    </source>
</evidence>
<organism evidence="9 10">
    <name type="scientific">Sulfurifustis variabilis</name>
    <dbReference type="NCBI Taxonomy" id="1675686"/>
    <lineage>
        <taxon>Bacteria</taxon>
        <taxon>Pseudomonadati</taxon>
        <taxon>Pseudomonadota</taxon>
        <taxon>Gammaproteobacteria</taxon>
        <taxon>Acidiferrobacterales</taxon>
        <taxon>Acidiferrobacteraceae</taxon>
        <taxon>Sulfurifustis</taxon>
    </lineage>
</organism>
<keyword evidence="3" id="KW-1003">Cell membrane</keyword>
<keyword evidence="4 8" id="KW-0812">Transmembrane</keyword>
<evidence type="ECO:0000256" key="3">
    <source>
        <dbReference type="ARBA" id="ARBA00022475"/>
    </source>
</evidence>
<protein>
    <submittedName>
        <fullName evidence="9">Molybdopterin oxidoreductase</fullName>
    </submittedName>
</protein>
<feature type="region of interest" description="Disordered" evidence="7">
    <location>
        <begin position="395"/>
        <end position="414"/>
    </location>
</feature>
<dbReference type="Pfam" id="PF03916">
    <property type="entry name" value="NrfD"/>
    <property type="match status" value="1"/>
</dbReference>
<keyword evidence="6 8" id="KW-0472">Membrane</keyword>
<dbReference type="PANTHER" id="PTHR34856:SF2">
    <property type="entry name" value="PROTEIN NRFD"/>
    <property type="match status" value="1"/>
</dbReference>
<evidence type="ECO:0000256" key="1">
    <source>
        <dbReference type="ARBA" id="ARBA00004651"/>
    </source>
</evidence>
<comment type="subcellular location">
    <subcellularLocation>
        <location evidence="1">Cell membrane</location>
        <topology evidence="1">Multi-pass membrane protein</topology>
    </subcellularLocation>
</comment>
<dbReference type="AlphaFoldDB" id="A0A1B4V4Q1"/>
<evidence type="ECO:0000256" key="6">
    <source>
        <dbReference type="ARBA" id="ARBA00023136"/>
    </source>
</evidence>
<evidence type="ECO:0000256" key="2">
    <source>
        <dbReference type="ARBA" id="ARBA00008929"/>
    </source>
</evidence>
<dbReference type="RefSeq" id="WP_096461020.1">
    <property type="nucleotide sequence ID" value="NZ_AP014936.1"/>
</dbReference>
<dbReference type="GO" id="GO:0005886">
    <property type="term" value="C:plasma membrane"/>
    <property type="evidence" value="ECO:0007669"/>
    <property type="project" value="UniProtKB-SubCell"/>
</dbReference>
<sequence length="414" mass="44846">MATIRYRTIEGRSPGFYALLALLGGIVLVGLGAAWYMEHHGHVVTGMNNQVVWGTPHVFAVFLIVAASGALNVASIASVFGRAMYKPLARLSGLLALALLAGGLAVLVLDLGRPDRLIVAMTYYNFKSIFAWNIFLYTGFFAVVAVYLWMMFERRMNEYSKPVGVFAFVWRLILTTGTGSIFGFLVAREAYDTALLAPMFIILSFSFGLAIFLLVLLAAYRWTGRPLGDTVVARLKNLLGVFVASVLYFLLVYHLTNLYITERHGIERFLLLDGGIYTRMFWIGQVLLGGLLPLLLFWHPRLGKSRAMIALGAVLVVLGGLALMYVIIIGGQAYPLAIFPGKEVSSSFFDGVVASYTPSLPEVLLGIGGVGIALVATAFAVKVLPFLPESLADGSVDPHPASRASEPEKLAAAA</sequence>
<evidence type="ECO:0000256" key="5">
    <source>
        <dbReference type="ARBA" id="ARBA00022989"/>
    </source>
</evidence>
<feature type="transmembrane region" description="Helical" evidence="8">
    <location>
        <begin position="57"/>
        <end position="81"/>
    </location>
</feature>
<dbReference type="Proteomes" id="UP000218899">
    <property type="component" value="Chromosome"/>
</dbReference>
<reference evidence="9 10" key="1">
    <citation type="submission" date="2015-08" db="EMBL/GenBank/DDBJ databases">
        <title>Complete genome sequence of Sulfurifustis variabilis.</title>
        <authorList>
            <person name="Miura A."/>
            <person name="Kojima H."/>
            <person name="Fukui M."/>
        </authorList>
    </citation>
    <scope>NUCLEOTIDE SEQUENCE [LARGE SCALE GENOMIC DNA]</scope>
    <source>
        <strain evidence="10">skN76</strain>
    </source>
</reference>
<keyword evidence="10" id="KW-1185">Reference proteome</keyword>
<feature type="transmembrane region" description="Helical" evidence="8">
    <location>
        <begin position="193"/>
        <end position="217"/>
    </location>
</feature>
<evidence type="ECO:0000313" key="9">
    <source>
        <dbReference type="EMBL" id="BAU48518.1"/>
    </source>
</evidence>
<feature type="transmembrane region" description="Helical" evidence="8">
    <location>
        <begin position="310"/>
        <end position="334"/>
    </location>
</feature>
<dbReference type="Gene3D" id="1.20.1630.10">
    <property type="entry name" value="Formate dehydrogenase/DMSO reductase domain"/>
    <property type="match status" value="1"/>
</dbReference>
<feature type="transmembrane region" description="Helical" evidence="8">
    <location>
        <begin position="280"/>
        <end position="298"/>
    </location>
</feature>
<evidence type="ECO:0000256" key="7">
    <source>
        <dbReference type="SAM" id="MobiDB-lite"/>
    </source>
</evidence>
<dbReference type="InterPro" id="IPR052049">
    <property type="entry name" value="Electron_transfer_protein"/>
</dbReference>
<feature type="transmembrane region" description="Helical" evidence="8">
    <location>
        <begin position="88"/>
        <end position="109"/>
    </location>
</feature>
<dbReference type="EMBL" id="AP014936">
    <property type="protein sequence ID" value="BAU48518.1"/>
    <property type="molecule type" value="Genomic_DNA"/>
</dbReference>